<dbReference type="PRINTS" id="PR00409">
    <property type="entry name" value="PHDIOXRDTASE"/>
</dbReference>
<keyword evidence="2" id="KW-0001">2Fe-2S</keyword>
<dbReference type="Gene3D" id="2.30.110.10">
    <property type="entry name" value="Electron Transport, Fmn-binding Protein, Chain A"/>
    <property type="match status" value="1"/>
</dbReference>
<evidence type="ECO:0000259" key="6">
    <source>
        <dbReference type="PROSITE" id="PS51384"/>
    </source>
</evidence>
<evidence type="ECO:0000313" key="7">
    <source>
        <dbReference type="EMBL" id="MCX2982863.1"/>
    </source>
</evidence>
<dbReference type="SUPFAM" id="SSF63380">
    <property type="entry name" value="Riboflavin synthase domain-like"/>
    <property type="match status" value="1"/>
</dbReference>
<keyword evidence="1" id="KW-0285">Flavoprotein</keyword>
<dbReference type="InterPro" id="IPR012349">
    <property type="entry name" value="Split_barrel_FMN-bd"/>
</dbReference>
<evidence type="ECO:0000256" key="4">
    <source>
        <dbReference type="ARBA" id="ARBA00023004"/>
    </source>
</evidence>
<dbReference type="Gene3D" id="3.40.50.80">
    <property type="entry name" value="Nucleotide-binding domain of ferredoxin-NADP reductase (FNR) module"/>
    <property type="match status" value="1"/>
</dbReference>
<proteinExistence type="predicted"/>
<dbReference type="InterPro" id="IPR017927">
    <property type="entry name" value="FAD-bd_FR_type"/>
</dbReference>
<evidence type="ECO:0000256" key="5">
    <source>
        <dbReference type="ARBA" id="ARBA00023014"/>
    </source>
</evidence>
<dbReference type="InterPro" id="IPR039261">
    <property type="entry name" value="FNR_nucleotide-bd"/>
</dbReference>
<accession>A0ABT3TKQ0</accession>
<dbReference type="Pfam" id="PF00175">
    <property type="entry name" value="NAD_binding_1"/>
    <property type="match status" value="1"/>
</dbReference>
<evidence type="ECO:0000256" key="1">
    <source>
        <dbReference type="ARBA" id="ARBA00022630"/>
    </source>
</evidence>
<gene>
    <name evidence="7" type="ORF">EYC98_18525</name>
</gene>
<dbReference type="PANTHER" id="PTHR47354">
    <property type="entry name" value="NADH OXIDOREDUCTASE HCR"/>
    <property type="match status" value="1"/>
</dbReference>
<comment type="caution">
    <text evidence="7">The sequence shown here is derived from an EMBL/GenBank/DDBJ whole genome shotgun (WGS) entry which is preliminary data.</text>
</comment>
<keyword evidence="5" id="KW-0411">Iron-sulfur</keyword>
<feature type="domain" description="FAD-binding FR-type" evidence="6">
    <location>
        <begin position="220"/>
        <end position="326"/>
    </location>
</feature>
<keyword evidence="4" id="KW-0408">Iron</keyword>
<dbReference type="InterPro" id="IPR050415">
    <property type="entry name" value="MRET"/>
</dbReference>
<dbReference type="InterPro" id="IPR017938">
    <property type="entry name" value="Riboflavin_synthase-like_b-brl"/>
</dbReference>
<dbReference type="InterPro" id="IPR001433">
    <property type="entry name" value="OxRdtase_FAD/NAD-bd"/>
</dbReference>
<evidence type="ECO:0000256" key="3">
    <source>
        <dbReference type="ARBA" id="ARBA00022723"/>
    </source>
</evidence>
<dbReference type="InterPro" id="IPR011576">
    <property type="entry name" value="Pyridox_Oxase_N"/>
</dbReference>
<evidence type="ECO:0000256" key="2">
    <source>
        <dbReference type="ARBA" id="ARBA00022714"/>
    </source>
</evidence>
<dbReference type="PROSITE" id="PS51384">
    <property type="entry name" value="FAD_FR"/>
    <property type="match status" value="1"/>
</dbReference>
<dbReference type="CDD" id="cd06185">
    <property type="entry name" value="PDR_like"/>
    <property type="match status" value="1"/>
</dbReference>
<dbReference type="SUPFAM" id="SSF50475">
    <property type="entry name" value="FMN-binding split barrel"/>
    <property type="match status" value="1"/>
</dbReference>
<keyword evidence="3" id="KW-0479">Metal-binding</keyword>
<dbReference type="EMBL" id="SHNN01000004">
    <property type="protein sequence ID" value="MCX2982863.1"/>
    <property type="molecule type" value="Genomic_DNA"/>
</dbReference>
<keyword evidence="8" id="KW-1185">Reference proteome</keyword>
<reference evidence="7" key="1">
    <citation type="submission" date="2019-02" db="EMBL/GenBank/DDBJ databases">
        <authorList>
            <person name="Li S.-H."/>
        </authorList>
    </citation>
    <scope>NUCLEOTIDE SEQUENCE</scope>
    <source>
        <strain evidence="7">IMCC14734</strain>
    </source>
</reference>
<dbReference type="PANTHER" id="PTHR47354:SF1">
    <property type="entry name" value="CARNITINE MONOOXYGENASE REDUCTASE SUBUNIT"/>
    <property type="match status" value="1"/>
</dbReference>
<evidence type="ECO:0000313" key="8">
    <source>
        <dbReference type="Proteomes" id="UP001143362"/>
    </source>
</evidence>
<dbReference type="Proteomes" id="UP001143362">
    <property type="component" value="Unassembled WGS sequence"/>
</dbReference>
<organism evidence="7 8">
    <name type="scientific">Candidatus Litorirhabdus singularis</name>
    <dbReference type="NCBI Taxonomy" id="2518993"/>
    <lineage>
        <taxon>Bacteria</taxon>
        <taxon>Pseudomonadati</taxon>
        <taxon>Pseudomonadota</taxon>
        <taxon>Gammaproteobacteria</taxon>
        <taxon>Cellvibrionales</taxon>
        <taxon>Halieaceae</taxon>
        <taxon>Candidatus Litorirhabdus</taxon>
    </lineage>
</organism>
<dbReference type="SUPFAM" id="SSF52343">
    <property type="entry name" value="Ferredoxin reductase-like, C-terminal NADP-linked domain"/>
    <property type="match status" value="1"/>
</dbReference>
<dbReference type="Pfam" id="PF01243">
    <property type="entry name" value="PNPOx_N"/>
    <property type="match status" value="1"/>
</dbReference>
<dbReference type="RefSeq" id="WP_279246889.1">
    <property type="nucleotide sequence ID" value="NZ_SHNN01000004.1"/>
</dbReference>
<dbReference type="Gene3D" id="2.40.30.10">
    <property type="entry name" value="Translation factors"/>
    <property type="match status" value="1"/>
</dbReference>
<name>A0ABT3TKQ0_9GAMM</name>
<protein>
    <submittedName>
        <fullName evidence="7">Pyridoxamine 5'-phosphate oxidase</fullName>
    </submittedName>
</protein>
<sequence>MAHKFAEIAFTPVVRAIQTQQGSRGGYARMDGGDDYNHQLSGREAMFIAARDSFYMSSVSESGWPYLQHRGGPAGFMKVLDERTIGFADFAGNRQYVSTGNFSTNNRVALFFMDYPNRTRLKLLGRVRTIGLDEPELLARLEDADYPAQIERGFVIEVEAFDWNCPQHITPRFTQAEVEHELTELRAENQHLQDLLAGSVERQPAATQPNPPPTSEVLGEGPLELIVSGVRQLAPKVRAFELRDPKGGELPPVEAGSHLRVPVRLPSGAVVDRHYSIASNPQRTDIYEIAVLREEAGSGGSAAVHDSYSIGTRLRVDLPANHFGLHEDKRPALLIAGGIGITPIKAMAQALAARDSKFHLHYAGRSRLAMPFRDRLQRQLADRLTVYSSDDGQRMDVAALLVAAADDTVIYVCGPHSLISAVTAAAKALGIARERVRLELFA</sequence>